<accession>A0A1R0Y6W8</accession>
<reference evidence="3 4" key="1">
    <citation type="submission" date="2016-10" db="EMBL/GenBank/DDBJ databases">
        <title>Paenibacillus species isolates.</title>
        <authorList>
            <person name="Beno S.M."/>
        </authorList>
    </citation>
    <scope>NUCLEOTIDE SEQUENCE [LARGE SCALE GENOMIC DNA]</scope>
    <source>
        <strain evidence="3 4">FSL H7-0710</strain>
    </source>
</reference>
<dbReference type="Gene3D" id="3.30.457.10">
    <property type="entry name" value="Copper amine oxidase-like, N-terminal domain"/>
    <property type="match status" value="1"/>
</dbReference>
<dbReference type="InterPro" id="IPR036582">
    <property type="entry name" value="Mao_N_sf"/>
</dbReference>
<evidence type="ECO:0000313" key="4">
    <source>
        <dbReference type="Proteomes" id="UP000187439"/>
    </source>
</evidence>
<dbReference type="SUPFAM" id="SSF55383">
    <property type="entry name" value="Copper amine oxidase, domain N"/>
    <property type="match status" value="1"/>
</dbReference>
<name>A0A1R0Y6W8_9BACL</name>
<sequence length="395" mass="43250">MNSTYLKSLLSAVMLSMLLLPTSASASTLQSNSEHETVSLTSASNSSQVYYQFGIPGGIIGGPAVLKNGVIYVDVRGIAENAGLKMEWDTSGKRALFKGWTKSFAVRIGSQNGVLDGKTVALGGSPFKSKEDGIYVPARFIVKAFEGSNLHLDPKTNTLLASDLKTYNVFTETYGGRTYTLIKANGDLYVTQGKDKVLLLTSLQTSFDWAGMQIDKTPGGLLVITITDSFGEPHINTRVVTLVFKNGALLRKATFAYQFRGDAVLKPFDDNLLLHDGNTLRFIQDGTGNITATLDLLELGGKEEDAYYIEGIDNDILLLRGNQKGLLTLIDRKTGERTLLYKELLTAKDQEYSENNDVPYKGDTLKFVKRSGDKLYFLNDSPLTGKKDLIYTLGQ</sequence>
<dbReference type="AlphaFoldDB" id="A0A1R0Y6W8"/>
<protein>
    <recommendedName>
        <fullName evidence="2">Copper amine oxidase-like N-terminal domain-containing protein</fullName>
    </recommendedName>
</protein>
<evidence type="ECO:0000256" key="1">
    <source>
        <dbReference type="SAM" id="SignalP"/>
    </source>
</evidence>
<dbReference type="RefSeq" id="WP_076117659.1">
    <property type="nucleotide sequence ID" value="NZ_MPTC01000003.1"/>
</dbReference>
<evidence type="ECO:0000259" key="2">
    <source>
        <dbReference type="Pfam" id="PF07833"/>
    </source>
</evidence>
<organism evidence="3 4">
    <name type="scientific">Paenibacillus odorifer</name>
    <dbReference type="NCBI Taxonomy" id="189426"/>
    <lineage>
        <taxon>Bacteria</taxon>
        <taxon>Bacillati</taxon>
        <taxon>Bacillota</taxon>
        <taxon>Bacilli</taxon>
        <taxon>Bacillales</taxon>
        <taxon>Paenibacillaceae</taxon>
        <taxon>Paenibacillus</taxon>
    </lineage>
</organism>
<dbReference type="InterPro" id="IPR012854">
    <property type="entry name" value="Cu_amine_oxidase-like_N"/>
</dbReference>
<comment type="caution">
    <text evidence="3">The sequence shown here is derived from an EMBL/GenBank/DDBJ whole genome shotgun (WGS) entry which is preliminary data.</text>
</comment>
<dbReference type="Pfam" id="PF07833">
    <property type="entry name" value="Cu_amine_oxidN1"/>
    <property type="match status" value="1"/>
</dbReference>
<dbReference type="EMBL" id="MPTC01000003">
    <property type="protein sequence ID" value="OMD43009.1"/>
    <property type="molecule type" value="Genomic_DNA"/>
</dbReference>
<dbReference type="Proteomes" id="UP000187439">
    <property type="component" value="Unassembled WGS sequence"/>
</dbReference>
<keyword evidence="1" id="KW-0732">Signal</keyword>
<evidence type="ECO:0000313" key="3">
    <source>
        <dbReference type="EMBL" id="OMD43009.1"/>
    </source>
</evidence>
<feature type="signal peptide" evidence="1">
    <location>
        <begin position="1"/>
        <end position="26"/>
    </location>
</feature>
<gene>
    <name evidence="3" type="ORF">BSK52_05780</name>
</gene>
<feature type="chain" id="PRO_5012028521" description="Copper amine oxidase-like N-terminal domain-containing protein" evidence="1">
    <location>
        <begin position="27"/>
        <end position="395"/>
    </location>
</feature>
<feature type="domain" description="Copper amine oxidase-like N-terminal" evidence="2">
    <location>
        <begin position="63"/>
        <end position="158"/>
    </location>
</feature>
<proteinExistence type="predicted"/>
<dbReference type="OrthoDB" id="2578443at2"/>